<dbReference type="Proteomes" id="UP000307943">
    <property type="component" value="Unassembled WGS sequence"/>
</dbReference>
<dbReference type="GO" id="GO:0000166">
    <property type="term" value="F:nucleotide binding"/>
    <property type="evidence" value="ECO:0007669"/>
    <property type="project" value="InterPro"/>
</dbReference>
<accession>A0A5C4SYZ1</accession>
<dbReference type="InterPro" id="IPR036291">
    <property type="entry name" value="NAD(P)-bd_dom_sf"/>
</dbReference>
<dbReference type="OrthoDB" id="9815825at2"/>
<evidence type="ECO:0000256" key="1">
    <source>
        <dbReference type="ARBA" id="ARBA00023002"/>
    </source>
</evidence>
<feature type="domain" description="Gfo/Idh/MocA-like oxidoreductase N-terminal" evidence="3">
    <location>
        <begin position="44"/>
        <end position="161"/>
    </location>
</feature>
<dbReference type="InterPro" id="IPR050463">
    <property type="entry name" value="Gfo/Idh/MocA_oxidrdct_glycsds"/>
</dbReference>
<dbReference type="InterPro" id="IPR000683">
    <property type="entry name" value="Gfo/Idh/MocA-like_OxRdtase_N"/>
</dbReference>
<feature type="region of interest" description="Disordered" evidence="2">
    <location>
        <begin position="1"/>
        <end position="26"/>
    </location>
</feature>
<proteinExistence type="predicted"/>
<dbReference type="Pfam" id="PF01408">
    <property type="entry name" value="GFO_IDH_MocA"/>
    <property type="match status" value="1"/>
</dbReference>
<evidence type="ECO:0000313" key="5">
    <source>
        <dbReference type="EMBL" id="TNJ61580.1"/>
    </source>
</evidence>
<evidence type="ECO:0000256" key="2">
    <source>
        <dbReference type="SAM" id="MobiDB-lite"/>
    </source>
</evidence>
<dbReference type="SUPFAM" id="SSF51735">
    <property type="entry name" value="NAD(P)-binding Rossmann-fold domains"/>
    <property type="match status" value="1"/>
</dbReference>
<dbReference type="AlphaFoldDB" id="A0A5C4SYZ1"/>
<evidence type="ECO:0000259" key="4">
    <source>
        <dbReference type="Pfam" id="PF22725"/>
    </source>
</evidence>
<comment type="caution">
    <text evidence="5">The sequence shown here is derived from an EMBL/GenBank/DDBJ whole genome shotgun (WGS) entry which is preliminary data.</text>
</comment>
<keyword evidence="1" id="KW-0560">Oxidoreductase</keyword>
<feature type="domain" description="GFO/IDH/MocA-like oxidoreductase" evidence="4">
    <location>
        <begin position="174"/>
        <end position="287"/>
    </location>
</feature>
<dbReference type="InterPro" id="IPR055170">
    <property type="entry name" value="GFO_IDH_MocA-like_dom"/>
</dbReference>
<gene>
    <name evidence="5" type="ORF">FE784_34125</name>
</gene>
<dbReference type="PANTHER" id="PTHR43818">
    <property type="entry name" value="BCDNA.GH03377"/>
    <property type="match status" value="1"/>
</dbReference>
<name>A0A5C4SYZ1_9BACL</name>
<dbReference type="PANTHER" id="PTHR43818:SF11">
    <property type="entry name" value="BCDNA.GH03377"/>
    <property type="match status" value="1"/>
</dbReference>
<evidence type="ECO:0000259" key="3">
    <source>
        <dbReference type="Pfam" id="PF01408"/>
    </source>
</evidence>
<sequence length="377" mass="41670">MCKKSSRTKSTSIPRCGWPKRKRTARSRRKIINKGARRMSKAYRIAVIGTGAMGKKHVEGWQLAGHRVVSVTDINLQSAKEVADKFGVGEVYADYKESIARPDIDIVSICLPLKFHAPVTVFAAGQGKHVFCEKPLTGSTEQANEMVAAIREAGVQFGIGFQRSYALDAELFTQYVQEGKLGRPVLFNSENLMEVRPKIAMHDYYGNMGPVMDVCCHSFFLWRTVFRSRAKFAYASGRIFAKDRQELVSLEKLAIDTASITVEYESGDVGAMTVSWGLPAKTKLRSRCPDRVIGPEGAVEAAGGGKWNVFIGSGTETVQLESGNLHEKQFAQFARCLDYGTPYPIGLREGREILALTEAVFRSIEAGSSVQVVYDFD</sequence>
<dbReference type="Pfam" id="PF22725">
    <property type="entry name" value="GFO_IDH_MocA_C3"/>
    <property type="match status" value="1"/>
</dbReference>
<keyword evidence="6" id="KW-1185">Reference proteome</keyword>
<dbReference type="SUPFAM" id="SSF55347">
    <property type="entry name" value="Glyceraldehyde-3-phosphate dehydrogenase-like, C-terminal domain"/>
    <property type="match status" value="1"/>
</dbReference>
<organism evidence="5 6">
    <name type="scientific">Paenibacillus hemerocallicola</name>
    <dbReference type="NCBI Taxonomy" id="1172614"/>
    <lineage>
        <taxon>Bacteria</taxon>
        <taxon>Bacillati</taxon>
        <taxon>Bacillota</taxon>
        <taxon>Bacilli</taxon>
        <taxon>Bacillales</taxon>
        <taxon>Paenibacillaceae</taxon>
        <taxon>Paenibacillus</taxon>
    </lineage>
</organism>
<evidence type="ECO:0000313" key="6">
    <source>
        <dbReference type="Proteomes" id="UP000307943"/>
    </source>
</evidence>
<protein>
    <submittedName>
        <fullName evidence="5">Gfo/Idh/MocA family oxidoreductase</fullName>
    </submittedName>
</protein>
<dbReference type="GO" id="GO:0016491">
    <property type="term" value="F:oxidoreductase activity"/>
    <property type="evidence" value="ECO:0007669"/>
    <property type="project" value="UniProtKB-KW"/>
</dbReference>
<dbReference type="EMBL" id="VDCQ01000073">
    <property type="protein sequence ID" value="TNJ61580.1"/>
    <property type="molecule type" value="Genomic_DNA"/>
</dbReference>
<dbReference type="Gene3D" id="3.30.360.10">
    <property type="entry name" value="Dihydrodipicolinate Reductase, domain 2"/>
    <property type="match status" value="1"/>
</dbReference>
<reference evidence="5 6" key="1">
    <citation type="submission" date="2019-05" db="EMBL/GenBank/DDBJ databases">
        <title>We sequenced the genome of Paenibacillus hemerocallicola KCTC 33185 for further insight into its adaptation and study the phylogeny of Paenibacillus.</title>
        <authorList>
            <person name="Narsing Rao M.P."/>
        </authorList>
    </citation>
    <scope>NUCLEOTIDE SEQUENCE [LARGE SCALE GENOMIC DNA]</scope>
    <source>
        <strain evidence="5 6">KCTC 33185</strain>
    </source>
</reference>
<dbReference type="Gene3D" id="3.40.50.720">
    <property type="entry name" value="NAD(P)-binding Rossmann-like Domain"/>
    <property type="match status" value="1"/>
</dbReference>